<evidence type="ECO:0000256" key="9">
    <source>
        <dbReference type="SAM" id="MobiDB-lite"/>
    </source>
</evidence>
<evidence type="ECO:0000313" key="13">
    <source>
        <dbReference type="Proteomes" id="UP000747110"/>
    </source>
</evidence>
<feature type="region of interest" description="Disordered" evidence="9">
    <location>
        <begin position="481"/>
        <end position="515"/>
    </location>
</feature>
<dbReference type="InterPro" id="IPR001245">
    <property type="entry name" value="Ser-Thr/Tyr_kinase_cat_dom"/>
</dbReference>
<dbReference type="PRINTS" id="PR00109">
    <property type="entry name" value="TYRKINASE"/>
</dbReference>
<dbReference type="PROSITE" id="PS50011">
    <property type="entry name" value="PROTEIN_KINASE_DOM"/>
    <property type="match status" value="1"/>
</dbReference>
<dbReference type="Proteomes" id="UP000722791">
    <property type="component" value="Unassembled WGS sequence"/>
</dbReference>
<dbReference type="EC" id="2.7.11.1" evidence="1"/>
<keyword evidence="4" id="KW-0547">Nucleotide-binding</keyword>
<dbReference type="PANTHER" id="PTHR44899:SF7">
    <property type="entry name" value="NIMA-RELATED KINASE"/>
    <property type="match status" value="1"/>
</dbReference>
<dbReference type="InterPro" id="IPR000719">
    <property type="entry name" value="Prot_kinase_dom"/>
</dbReference>
<gene>
    <name evidence="11" type="ORF">Vretifemale_11639</name>
    <name evidence="12" type="ORF">Vretimale_8481</name>
</gene>
<dbReference type="InterPro" id="IPR051131">
    <property type="entry name" value="NEK_Ser/Thr_kinase_NIMA"/>
</dbReference>
<dbReference type="GO" id="GO:0005524">
    <property type="term" value="F:ATP binding"/>
    <property type="evidence" value="ECO:0007669"/>
    <property type="project" value="UniProtKB-KW"/>
</dbReference>
<protein>
    <recommendedName>
        <fullName evidence="1">non-specific serine/threonine protein kinase</fullName>
        <ecNumber evidence="1">2.7.11.1</ecNumber>
    </recommendedName>
</protein>
<evidence type="ECO:0000256" key="8">
    <source>
        <dbReference type="ARBA" id="ARBA00048679"/>
    </source>
</evidence>
<evidence type="ECO:0000256" key="5">
    <source>
        <dbReference type="ARBA" id="ARBA00022777"/>
    </source>
</evidence>
<keyword evidence="3" id="KW-0808">Transferase</keyword>
<evidence type="ECO:0000256" key="4">
    <source>
        <dbReference type="ARBA" id="ARBA00022741"/>
    </source>
</evidence>
<feature type="domain" description="Protein kinase" evidence="10">
    <location>
        <begin position="13"/>
        <end position="271"/>
    </location>
</feature>
<proteinExistence type="predicted"/>
<dbReference type="SMART" id="SM00220">
    <property type="entry name" value="S_TKc"/>
    <property type="match status" value="1"/>
</dbReference>
<evidence type="ECO:0000256" key="7">
    <source>
        <dbReference type="ARBA" id="ARBA00047899"/>
    </source>
</evidence>
<dbReference type="Proteomes" id="UP000747110">
    <property type="component" value="Unassembled WGS sequence"/>
</dbReference>
<keyword evidence="13" id="KW-1185">Reference proteome</keyword>
<reference evidence="11" key="1">
    <citation type="journal article" date="2021" name="Proc. Natl. Acad. Sci. U.S.A.">
        <title>Three genomes in the algal genus Volvox reveal the fate of a haploid sex-determining region after a transition to homothallism.</title>
        <authorList>
            <person name="Yamamoto K."/>
            <person name="Hamaji T."/>
            <person name="Kawai-Toyooka H."/>
            <person name="Matsuzaki R."/>
            <person name="Takahashi F."/>
            <person name="Nishimura Y."/>
            <person name="Kawachi M."/>
            <person name="Noguchi H."/>
            <person name="Minakuchi Y."/>
            <person name="Umen J.G."/>
            <person name="Toyoda A."/>
            <person name="Nozaki H."/>
        </authorList>
    </citation>
    <scope>NUCLEOTIDE SEQUENCE</scope>
    <source>
        <strain evidence="12">NIES-3785</strain>
        <strain evidence="11">NIES-3786</strain>
    </source>
</reference>
<feature type="region of interest" description="Disordered" evidence="9">
    <location>
        <begin position="543"/>
        <end position="582"/>
    </location>
</feature>
<evidence type="ECO:0000256" key="2">
    <source>
        <dbReference type="ARBA" id="ARBA00022527"/>
    </source>
</evidence>
<evidence type="ECO:0000259" key="10">
    <source>
        <dbReference type="PROSITE" id="PS50011"/>
    </source>
</evidence>
<dbReference type="EMBL" id="BNCQ01000014">
    <property type="protein sequence ID" value="GIM03785.1"/>
    <property type="molecule type" value="Genomic_DNA"/>
</dbReference>
<comment type="caution">
    <text evidence="11">The sequence shown here is derived from an EMBL/GenBank/DDBJ whole genome shotgun (WGS) entry which is preliminary data.</text>
</comment>
<comment type="catalytic activity">
    <reaction evidence="7">
        <text>L-threonyl-[protein] + ATP = O-phospho-L-threonyl-[protein] + ADP + H(+)</text>
        <dbReference type="Rhea" id="RHEA:46608"/>
        <dbReference type="Rhea" id="RHEA-COMP:11060"/>
        <dbReference type="Rhea" id="RHEA-COMP:11605"/>
        <dbReference type="ChEBI" id="CHEBI:15378"/>
        <dbReference type="ChEBI" id="CHEBI:30013"/>
        <dbReference type="ChEBI" id="CHEBI:30616"/>
        <dbReference type="ChEBI" id="CHEBI:61977"/>
        <dbReference type="ChEBI" id="CHEBI:456216"/>
        <dbReference type="EC" id="2.7.11.1"/>
    </reaction>
</comment>
<dbReference type="GO" id="GO:0004674">
    <property type="term" value="F:protein serine/threonine kinase activity"/>
    <property type="evidence" value="ECO:0007669"/>
    <property type="project" value="UniProtKB-KW"/>
</dbReference>
<dbReference type="Pfam" id="PF00069">
    <property type="entry name" value="Pkinase"/>
    <property type="match status" value="1"/>
</dbReference>
<dbReference type="EMBL" id="BNCP01000025">
    <property type="protein sequence ID" value="GIL82949.1"/>
    <property type="molecule type" value="Genomic_DNA"/>
</dbReference>
<sequence>MAVPAAPNNRLADYDLKFIDKGAFGAVYKAVRKADGREFAVKQVDLSQIKTRMETAMAIDEARMLSQLNHPYVIRYYDSFIDAENRLNIIMEYASKGTVKSLLKNFRGKPMPEDAVWRIIIQTLLGLHYLHSKKIIHRDIKAANLFIDANDNIKIGDLGIARALSATSNLARTQLGTPYYLAPEVCEDKPYNSKSDIWSLGVVLYECCMGCYPFDVDNNNEAALIRKIVRGQFKPVQGPYSPALIQLVTGCLTFRPESRPDTSLMLRNPVLVAKAKALNIDLNPRPVPDDKGGFAAPKGPQSPAAAATPPAPVAPGGHLFNGGVGSPGPAGVYATPQQQLRQPQHQSPGYPYQQSPGDVYSPHNQAGGDGRSHANHPFALPGGPGAAGAPPAYSPSPQQQQHSPQGYNVGGAKYGYQGTPAAPPYAMHPSGGGPRNAWEELAVDVNKMQIRDSEVARQQADRIHQANANMHAGKLDQAKGVIYGGPQDSGPKPQRRSPDLLPAAGKRPTSAHGGAPFATHYPAAVGFQTQAHASTSEAWNAAYQPPQYGRRRNPELQITGPSLRTAGTRAGGGGGGRAGYVPAADDATTYVSSTTYYTSNR</sequence>
<evidence type="ECO:0000256" key="6">
    <source>
        <dbReference type="ARBA" id="ARBA00022840"/>
    </source>
</evidence>
<evidence type="ECO:0000313" key="11">
    <source>
        <dbReference type="EMBL" id="GIL82949.1"/>
    </source>
</evidence>
<dbReference type="PROSITE" id="PS00108">
    <property type="entry name" value="PROTEIN_KINASE_ST"/>
    <property type="match status" value="1"/>
</dbReference>
<evidence type="ECO:0000256" key="3">
    <source>
        <dbReference type="ARBA" id="ARBA00022679"/>
    </source>
</evidence>
<keyword evidence="2" id="KW-0723">Serine/threonine-protein kinase</keyword>
<comment type="catalytic activity">
    <reaction evidence="8">
        <text>L-seryl-[protein] + ATP = O-phospho-L-seryl-[protein] + ADP + H(+)</text>
        <dbReference type="Rhea" id="RHEA:17989"/>
        <dbReference type="Rhea" id="RHEA-COMP:9863"/>
        <dbReference type="Rhea" id="RHEA-COMP:11604"/>
        <dbReference type="ChEBI" id="CHEBI:15378"/>
        <dbReference type="ChEBI" id="CHEBI:29999"/>
        <dbReference type="ChEBI" id="CHEBI:30616"/>
        <dbReference type="ChEBI" id="CHEBI:83421"/>
        <dbReference type="ChEBI" id="CHEBI:456216"/>
        <dbReference type="EC" id="2.7.11.1"/>
    </reaction>
</comment>
<keyword evidence="5" id="KW-0418">Kinase</keyword>
<dbReference type="InterPro" id="IPR008271">
    <property type="entry name" value="Ser/Thr_kinase_AS"/>
</dbReference>
<accession>A0A8J4CJ99</accession>
<organism evidence="11 13">
    <name type="scientific">Volvox reticuliferus</name>
    <dbReference type="NCBI Taxonomy" id="1737510"/>
    <lineage>
        <taxon>Eukaryota</taxon>
        <taxon>Viridiplantae</taxon>
        <taxon>Chlorophyta</taxon>
        <taxon>core chlorophytes</taxon>
        <taxon>Chlorophyceae</taxon>
        <taxon>CS clade</taxon>
        <taxon>Chlamydomonadales</taxon>
        <taxon>Volvocaceae</taxon>
        <taxon>Volvox</taxon>
    </lineage>
</organism>
<dbReference type="SUPFAM" id="SSF56112">
    <property type="entry name" value="Protein kinase-like (PK-like)"/>
    <property type="match status" value="1"/>
</dbReference>
<feature type="compositionally biased region" description="Gly residues" evidence="9">
    <location>
        <begin position="569"/>
        <end position="578"/>
    </location>
</feature>
<feature type="compositionally biased region" description="Low complexity" evidence="9">
    <location>
        <begin position="336"/>
        <end position="348"/>
    </location>
</feature>
<dbReference type="OrthoDB" id="248923at2759"/>
<feature type="compositionally biased region" description="Gly residues" evidence="9">
    <location>
        <begin position="319"/>
        <end position="328"/>
    </location>
</feature>
<dbReference type="AlphaFoldDB" id="A0A8J4CJ99"/>
<dbReference type="Gene3D" id="1.10.510.10">
    <property type="entry name" value="Transferase(Phosphotransferase) domain 1"/>
    <property type="match status" value="1"/>
</dbReference>
<name>A0A8J4CJ99_9CHLO</name>
<dbReference type="PANTHER" id="PTHR44899">
    <property type="entry name" value="CAMK FAMILY PROTEIN KINASE"/>
    <property type="match status" value="1"/>
</dbReference>
<evidence type="ECO:0000256" key="1">
    <source>
        <dbReference type="ARBA" id="ARBA00012513"/>
    </source>
</evidence>
<evidence type="ECO:0000313" key="12">
    <source>
        <dbReference type="EMBL" id="GIM03785.1"/>
    </source>
</evidence>
<feature type="compositionally biased region" description="Low complexity" evidence="9">
    <location>
        <begin position="377"/>
        <end position="406"/>
    </location>
</feature>
<dbReference type="InterPro" id="IPR011009">
    <property type="entry name" value="Kinase-like_dom_sf"/>
</dbReference>
<keyword evidence="6" id="KW-0067">ATP-binding</keyword>
<feature type="region of interest" description="Disordered" evidence="9">
    <location>
        <begin position="281"/>
        <end position="415"/>
    </location>
</feature>